<organism evidence="2 3">
    <name type="scientific">Flectobacillus roseus</name>
    <dbReference type="NCBI Taxonomy" id="502259"/>
    <lineage>
        <taxon>Bacteria</taxon>
        <taxon>Pseudomonadati</taxon>
        <taxon>Bacteroidota</taxon>
        <taxon>Cytophagia</taxon>
        <taxon>Cytophagales</taxon>
        <taxon>Flectobacillaceae</taxon>
        <taxon>Flectobacillus</taxon>
    </lineage>
</organism>
<evidence type="ECO:0000256" key="1">
    <source>
        <dbReference type="SAM" id="SignalP"/>
    </source>
</evidence>
<feature type="chain" id="PRO_5045997992" evidence="1">
    <location>
        <begin position="25"/>
        <end position="288"/>
    </location>
</feature>
<dbReference type="RefSeq" id="WP_283344471.1">
    <property type="nucleotide sequence ID" value="NZ_JASHIF010000008.1"/>
</dbReference>
<protein>
    <submittedName>
        <fullName evidence="2">Uncharacterized protein</fullName>
    </submittedName>
</protein>
<dbReference type="EMBL" id="JASHIF010000008">
    <property type="protein sequence ID" value="MDI9859555.1"/>
    <property type="molecule type" value="Genomic_DNA"/>
</dbReference>
<dbReference type="Proteomes" id="UP001236507">
    <property type="component" value="Unassembled WGS sequence"/>
</dbReference>
<reference evidence="2 3" key="1">
    <citation type="submission" date="2023-05" db="EMBL/GenBank/DDBJ databases">
        <title>Novel species of genus Flectobacillus isolated from stream in China.</title>
        <authorList>
            <person name="Lu H."/>
        </authorList>
    </citation>
    <scope>NUCLEOTIDE SEQUENCE [LARGE SCALE GENOMIC DNA]</scope>
    <source>
        <strain evidence="2 3">KCTC 42575</strain>
    </source>
</reference>
<keyword evidence="3" id="KW-1185">Reference proteome</keyword>
<gene>
    <name evidence="2" type="ORF">QM524_10060</name>
</gene>
<feature type="signal peptide" evidence="1">
    <location>
        <begin position="1"/>
        <end position="24"/>
    </location>
</feature>
<name>A0ABT6Y7M7_9BACT</name>
<keyword evidence="1" id="KW-0732">Signal</keyword>
<comment type="caution">
    <text evidence="2">The sequence shown here is derived from an EMBL/GenBank/DDBJ whole genome shotgun (WGS) entry which is preliminary data.</text>
</comment>
<sequence>MKTQPTLKHLMLCTLLLLSFSSFSFSGITISKDSTRAWIVQLSSSLPAGSDTTLSKWIRDGLSESILKGTFDTTSNKQKLYTDLNNALSIYHRKVIIRNFDFPGIANGSYQPNGFSQGTQFANFKVKLPSGSFDPDFAVSYAPDVMSFVNNTASLEQLPEGTKLYRVCNDGWDQFTGGYWTRTKPTSISEVIGGTAVQPEWNSFKNIVEYTVPAGGIWVWRGLAAAQKLSNNLNIGQPYLAGGGEQILIPLVYRRLKKADGSFDFRAINPAMQNRIVVLPANELPWKR</sequence>
<evidence type="ECO:0000313" key="3">
    <source>
        <dbReference type="Proteomes" id="UP001236507"/>
    </source>
</evidence>
<accession>A0ABT6Y7M7</accession>
<proteinExistence type="predicted"/>
<evidence type="ECO:0000313" key="2">
    <source>
        <dbReference type="EMBL" id="MDI9859555.1"/>
    </source>
</evidence>